<organism evidence="1 2">
    <name type="scientific">Rudanella paleaurantiibacter</name>
    <dbReference type="NCBI Taxonomy" id="2614655"/>
    <lineage>
        <taxon>Bacteria</taxon>
        <taxon>Pseudomonadati</taxon>
        <taxon>Bacteroidota</taxon>
        <taxon>Cytophagia</taxon>
        <taxon>Cytophagales</taxon>
        <taxon>Cytophagaceae</taxon>
        <taxon>Rudanella</taxon>
    </lineage>
</organism>
<dbReference type="GO" id="GO:0110001">
    <property type="term" value="C:toxin-antitoxin complex"/>
    <property type="evidence" value="ECO:0007669"/>
    <property type="project" value="InterPro"/>
</dbReference>
<gene>
    <name evidence="1" type="ORF">F5984_18015</name>
</gene>
<dbReference type="AlphaFoldDB" id="A0A7J5TWA7"/>
<keyword evidence="2" id="KW-1185">Reference proteome</keyword>
<sequence length="97" mass="11370">MVIISKTMLNEFAQRHPDVANALNEWYDIVSKADWQSFADVRQTFNHADYVGNDRFVFNVKGNQYRIVGMIFFDKRTLFVRFVGTHAQYDKINCSVV</sequence>
<dbReference type="RefSeq" id="WP_152125617.1">
    <property type="nucleotide sequence ID" value="NZ_WELI01000007.1"/>
</dbReference>
<dbReference type="Pfam" id="PF09907">
    <property type="entry name" value="HigB_toxin"/>
    <property type="match status" value="1"/>
</dbReference>
<comment type="caution">
    <text evidence="1">The sequence shown here is derived from an EMBL/GenBank/DDBJ whole genome shotgun (WGS) entry which is preliminary data.</text>
</comment>
<dbReference type="GO" id="GO:0004519">
    <property type="term" value="F:endonuclease activity"/>
    <property type="evidence" value="ECO:0007669"/>
    <property type="project" value="InterPro"/>
</dbReference>
<accession>A0A7J5TWA7</accession>
<dbReference type="Proteomes" id="UP000488299">
    <property type="component" value="Unassembled WGS sequence"/>
</dbReference>
<evidence type="ECO:0000313" key="2">
    <source>
        <dbReference type="Proteomes" id="UP000488299"/>
    </source>
</evidence>
<reference evidence="1 2" key="1">
    <citation type="submission" date="2019-10" db="EMBL/GenBank/DDBJ databases">
        <title>Rudanella paleaurantiibacter sp. nov., isolated from sludge.</title>
        <authorList>
            <person name="Xu S.Q."/>
        </authorList>
    </citation>
    <scope>NUCLEOTIDE SEQUENCE [LARGE SCALE GENOMIC DNA]</scope>
    <source>
        <strain evidence="1 2">HX-22-17</strain>
    </source>
</reference>
<name>A0A7J5TWA7_9BACT</name>
<dbReference type="GO" id="GO:0003723">
    <property type="term" value="F:RNA binding"/>
    <property type="evidence" value="ECO:0007669"/>
    <property type="project" value="InterPro"/>
</dbReference>
<proteinExistence type="predicted"/>
<dbReference type="InterPro" id="IPR018669">
    <property type="entry name" value="Toxin_HigB"/>
</dbReference>
<protein>
    <submittedName>
        <fullName evidence="1">Type II toxin-antitoxin system HigB family toxin</fullName>
    </submittedName>
</protein>
<evidence type="ECO:0000313" key="1">
    <source>
        <dbReference type="EMBL" id="KAB7728726.1"/>
    </source>
</evidence>
<dbReference type="EMBL" id="WELI01000007">
    <property type="protein sequence ID" value="KAB7728726.1"/>
    <property type="molecule type" value="Genomic_DNA"/>
</dbReference>